<gene>
    <name evidence="5" type="ORF">OCH7691_02282</name>
</gene>
<dbReference type="InterPro" id="IPR005632">
    <property type="entry name" value="Chaperone_Skp"/>
</dbReference>
<evidence type="ECO:0000256" key="3">
    <source>
        <dbReference type="SAM" id="Coils"/>
    </source>
</evidence>
<dbReference type="InterPro" id="IPR024930">
    <property type="entry name" value="Skp_dom_sf"/>
</dbReference>
<dbReference type="PANTHER" id="PTHR35089">
    <property type="entry name" value="CHAPERONE PROTEIN SKP"/>
    <property type="match status" value="1"/>
</dbReference>
<reference evidence="5 6" key="1">
    <citation type="submission" date="2017-03" db="EMBL/GenBank/DDBJ databases">
        <authorList>
            <person name="Afonso C.L."/>
            <person name="Miller P.J."/>
            <person name="Scott M.A."/>
            <person name="Spackman E."/>
            <person name="Goraichik I."/>
            <person name="Dimitrov K.M."/>
            <person name="Suarez D.L."/>
            <person name="Swayne D.E."/>
        </authorList>
    </citation>
    <scope>NUCLEOTIDE SEQUENCE [LARGE SCALE GENOMIC DNA]</scope>
    <source>
        <strain evidence="5 6">CECT 7691</strain>
    </source>
</reference>
<dbReference type="Gene3D" id="3.30.910.20">
    <property type="entry name" value="Skp domain"/>
    <property type="match status" value="1"/>
</dbReference>
<dbReference type="PANTHER" id="PTHR35089:SF1">
    <property type="entry name" value="CHAPERONE PROTEIN SKP"/>
    <property type="match status" value="1"/>
</dbReference>
<comment type="similarity">
    <text evidence="1">Belongs to the Skp family.</text>
</comment>
<keyword evidence="2 4" id="KW-0732">Signal</keyword>
<dbReference type="SUPFAM" id="SSF111384">
    <property type="entry name" value="OmpH-like"/>
    <property type="match status" value="1"/>
</dbReference>
<evidence type="ECO:0000256" key="4">
    <source>
        <dbReference type="SAM" id="SignalP"/>
    </source>
</evidence>
<dbReference type="Proteomes" id="UP000193200">
    <property type="component" value="Unassembled WGS sequence"/>
</dbReference>
<proteinExistence type="inferred from homology"/>
<evidence type="ECO:0000256" key="1">
    <source>
        <dbReference type="ARBA" id="ARBA00009091"/>
    </source>
</evidence>
<evidence type="ECO:0000256" key="2">
    <source>
        <dbReference type="ARBA" id="ARBA00022729"/>
    </source>
</evidence>
<name>A0A1Y5T764_9PROT</name>
<evidence type="ECO:0000313" key="6">
    <source>
        <dbReference type="Proteomes" id="UP000193200"/>
    </source>
</evidence>
<dbReference type="RefSeq" id="WP_176245019.1">
    <property type="nucleotide sequence ID" value="NZ_FWFR01000002.1"/>
</dbReference>
<dbReference type="SMART" id="SM00935">
    <property type="entry name" value="OmpH"/>
    <property type="match status" value="1"/>
</dbReference>
<dbReference type="AlphaFoldDB" id="A0A1Y5T764"/>
<sequence length="186" mass="20787">MLTHIARTLVAGLALVTMASTATAVEKTDDAIIAILDFDAVLRDSTAVNGAKEQINAMRATIEGEMAKQEDALRAEEEELRRQQAILAPAAFNEKKTAFQAKVNGIRQKLQERVRRLDQRRAQIQVQIRKEAIAILDQLMPEVGANIVLHRSQIIYATTELDITPVVTKRLNERWPSVKVPPLEEN</sequence>
<dbReference type="Pfam" id="PF03938">
    <property type="entry name" value="OmpH"/>
    <property type="match status" value="1"/>
</dbReference>
<accession>A0A1Y5T764</accession>
<keyword evidence="3" id="KW-0175">Coiled coil</keyword>
<feature type="coiled-coil region" evidence="3">
    <location>
        <begin position="59"/>
        <end position="127"/>
    </location>
</feature>
<dbReference type="EMBL" id="FWFR01000002">
    <property type="protein sequence ID" value="SLN54083.1"/>
    <property type="molecule type" value="Genomic_DNA"/>
</dbReference>
<evidence type="ECO:0000313" key="5">
    <source>
        <dbReference type="EMBL" id="SLN54083.1"/>
    </source>
</evidence>
<feature type="chain" id="PRO_5012712225" evidence="4">
    <location>
        <begin position="25"/>
        <end position="186"/>
    </location>
</feature>
<organism evidence="5 6">
    <name type="scientific">Oceanibacterium hippocampi</name>
    <dbReference type="NCBI Taxonomy" id="745714"/>
    <lineage>
        <taxon>Bacteria</taxon>
        <taxon>Pseudomonadati</taxon>
        <taxon>Pseudomonadota</taxon>
        <taxon>Alphaproteobacteria</taxon>
        <taxon>Sneathiellales</taxon>
        <taxon>Sneathiellaceae</taxon>
        <taxon>Oceanibacterium</taxon>
    </lineage>
</organism>
<protein>
    <submittedName>
        <fullName evidence="5">Outer membrane protein (OmpH-like)</fullName>
    </submittedName>
</protein>
<dbReference type="GO" id="GO:0051082">
    <property type="term" value="F:unfolded protein binding"/>
    <property type="evidence" value="ECO:0007669"/>
    <property type="project" value="InterPro"/>
</dbReference>
<keyword evidence="6" id="KW-1185">Reference proteome</keyword>
<dbReference type="InParanoid" id="A0A1Y5T764"/>
<feature type="signal peptide" evidence="4">
    <location>
        <begin position="1"/>
        <end position="24"/>
    </location>
</feature>
<dbReference type="GO" id="GO:0005829">
    <property type="term" value="C:cytosol"/>
    <property type="evidence" value="ECO:0007669"/>
    <property type="project" value="TreeGrafter"/>
</dbReference>
<dbReference type="GO" id="GO:0050821">
    <property type="term" value="P:protein stabilization"/>
    <property type="evidence" value="ECO:0007669"/>
    <property type="project" value="TreeGrafter"/>
</dbReference>